<comment type="caution">
    <text evidence="3">The sequence shown here is derived from an EMBL/GenBank/DDBJ whole genome shotgun (WGS) entry which is preliminary data.</text>
</comment>
<dbReference type="InterPro" id="IPR045851">
    <property type="entry name" value="AMP-bd_C_sf"/>
</dbReference>
<name>A0ABT9PRJ3_9HYPH</name>
<dbReference type="Gene3D" id="3.30.300.30">
    <property type="match status" value="1"/>
</dbReference>
<gene>
    <name evidence="3" type="ORF">J2T09_001078</name>
</gene>
<keyword evidence="1" id="KW-0479">Metal-binding</keyword>
<organism evidence="3 4">
    <name type="scientific">Neorhizobium huautlense</name>
    <dbReference type="NCBI Taxonomy" id="67774"/>
    <lineage>
        <taxon>Bacteria</taxon>
        <taxon>Pseudomonadati</taxon>
        <taxon>Pseudomonadota</taxon>
        <taxon>Alphaproteobacteria</taxon>
        <taxon>Hyphomicrobiales</taxon>
        <taxon>Rhizobiaceae</taxon>
        <taxon>Rhizobium/Agrobacterium group</taxon>
        <taxon>Neorhizobium</taxon>
    </lineage>
</organism>
<keyword evidence="3" id="KW-0548">Nucleotidyltransferase</keyword>
<evidence type="ECO:0000259" key="2">
    <source>
        <dbReference type="PROSITE" id="PS50075"/>
    </source>
</evidence>
<dbReference type="PROSITE" id="PS00455">
    <property type="entry name" value="AMP_BINDING"/>
    <property type="match status" value="1"/>
</dbReference>
<dbReference type="InterPro" id="IPR036736">
    <property type="entry name" value="ACP-like_sf"/>
</dbReference>
<dbReference type="Pfam" id="PF00501">
    <property type="entry name" value="AMP-binding"/>
    <property type="match status" value="1"/>
</dbReference>
<dbReference type="Pfam" id="PF00668">
    <property type="entry name" value="Condensation"/>
    <property type="match status" value="1"/>
</dbReference>
<dbReference type="SUPFAM" id="SSF47336">
    <property type="entry name" value="ACP-like"/>
    <property type="match status" value="1"/>
</dbReference>
<dbReference type="SUPFAM" id="SSF53474">
    <property type="entry name" value="alpha/beta-Hydrolases"/>
    <property type="match status" value="1"/>
</dbReference>
<dbReference type="EMBL" id="JAUSRF010000003">
    <property type="protein sequence ID" value="MDP9836334.1"/>
    <property type="molecule type" value="Genomic_DNA"/>
</dbReference>
<dbReference type="InterPro" id="IPR025110">
    <property type="entry name" value="AMP-bd_C"/>
</dbReference>
<dbReference type="InterPro" id="IPR029058">
    <property type="entry name" value="AB_hydrolase_fold"/>
</dbReference>
<dbReference type="Gene3D" id="3.40.50.1820">
    <property type="entry name" value="alpha/beta hydrolase"/>
    <property type="match status" value="1"/>
</dbReference>
<reference evidence="3 4" key="1">
    <citation type="submission" date="2023-07" db="EMBL/GenBank/DDBJ databases">
        <title>Sorghum-associated microbial communities from plants grown in Nebraska, USA.</title>
        <authorList>
            <person name="Schachtman D."/>
        </authorList>
    </citation>
    <scope>NUCLEOTIDE SEQUENCE [LARGE SCALE GENOMIC DNA]</scope>
    <source>
        <strain evidence="3 4">DS1307</strain>
    </source>
</reference>
<protein>
    <submittedName>
        <fullName evidence="3">Enterobactin synthetase component F</fullName>
        <ecNumber evidence="3">2.7.7.-</ecNumber>
    </submittedName>
</protein>
<dbReference type="Gene3D" id="3.30.559.30">
    <property type="entry name" value="Nonribosomal peptide synthetase, condensation domain"/>
    <property type="match status" value="1"/>
</dbReference>
<accession>A0ABT9PRJ3</accession>
<dbReference type="NCBIfam" id="TIGR01733">
    <property type="entry name" value="AA-adenyl-dom"/>
    <property type="match status" value="1"/>
</dbReference>
<dbReference type="InterPro" id="IPR000873">
    <property type="entry name" value="AMP-dep_synth/lig_dom"/>
</dbReference>
<dbReference type="PROSITE" id="PS50075">
    <property type="entry name" value="CARRIER"/>
    <property type="match status" value="1"/>
</dbReference>
<dbReference type="Proteomes" id="UP001241472">
    <property type="component" value="Unassembled WGS sequence"/>
</dbReference>
<dbReference type="Pfam" id="PF13193">
    <property type="entry name" value="AMP-binding_C"/>
    <property type="match status" value="1"/>
</dbReference>
<dbReference type="Gene3D" id="2.30.38.10">
    <property type="entry name" value="Luciferase, Domain 3"/>
    <property type="match status" value="1"/>
</dbReference>
<dbReference type="InterPro" id="IPR023213">
    <property type="entry name" value="CAT-like_dom_sf"/>
</dbReference>
<dbReference type="Pfam" id="PF00550">
    <property type="entry name" value="PP-binding"/>
    <property type="match status" value="1"/>
</dbReference>
<dbReference type="InterPro" id="IPR020845">
    <property type="entry name" value="AMP-binding_CS"/>
</dbReference>
<dbReference type="Pfam" id="PF00975">
    <property type="entry name" value="Thioesterase"/>
    <property type="match status" value="1"/>
</dbReference>
<dbReference type="Gene3D" id="3.30.559.10">
    <property type="entry name" value="Chloramphenicol acetyltransferase-like domain"/>
    <property type="match status" value="1"/>
</dbReference>
<dbReference type="EC" id="2.7.7.-" evidence="3"/>
<evidence type="ECO:0000313" key="3">
    <source>
        <dbReference type="EMBL" id="MDP9836334.1"/>
    </source>
</evidence>
<evidence type="ECO:0000256" key="1">
    <source>
        <dbReference type="ARBA" id="ARBA00022723"/>
    </source>
</evidence>
<dbReference type="InterPro" id="IPR001242">
    <property type="entry name" value="Condensation_dom"/>
</dbReference>
<feature type="domain" description="Carrier" evidence="2">
    <location>
        <begin position="843"/>
        <end position="918"/>
    </location>
</feature>
<dbReference type="SUPFAM" id="SSF52777">
    <property type="entry name" value="CoA-dependent acyltransferases"/>
    <property type="match status" value="2"/>
</dbReference>
<dbReference type="InterPro" id="IPR001031">
    <property type="entry name" value="Thioesterase"/>
</dbReference>
<proteinExistence type="predicted"/>
<dbReference type="PANTHER" id="PTHR45527">
    <property type="entry name" value="NONRIBOSOMAL PEPTIDE SYNTHETASE"/>
    <property type="match status" value="1"/>
</dbReference>
<dbReference type="Gene3D" id="3.40.50.980">
    <property type="match status" value="2"/>
</dbReference>
<dbReference type="InterPro" id="IPR009081">
    <property type="entry name" value="PP-bd_ACP"/>
</dbReference>
<dbReference type="SUPFAM" id="SSF56801">
    <property type="entry name" value="Acetyl-CoA synthetase-like"/>
    <property type="match status" value="1"/>
</dbReference>
<dbReference type="InterPro" id="IPR010071">
    <property type="entry name" value="AA_adenyl_dom"/>
</dbReference>
<keyword evidence="3" id="KW-0808">Transferase</keyword>
<evidence type="ECO:0000313" key="4">
    <source>
        <dbReference type="Proteomes" id="UP001241472"/>
    </source>
</evidence>
<sequence>MDDLWFNALIKLSEEHWIWYHRVHHILFDGFSGGLLAGRQAEIYSAMMRGEEAPPCNFGSLEELRENENNYRSSSHFERDRAYWLEQMTDLPPPATLARTNAVPSGGFLRQGMTVDRNEIGLLRAEASKLGASLPQALIAVVAAYYMRATDSQDLTMVTMVTGRISGAMRRIPGMMANAVPLRFRITPEMTWRDLVGQTSSQMMRALRYQRYRYEDLRRDLNLAGPEEQVARLAVNIEPFNYDLRFDGHSATAHNLSNGTMTDFTVFAYDRGDGEDLNLDLDANPALYTPAEMEEHKQRFQNLVKTIIASPDRPISEISLVTPEERHQLLEGWNDTAQHFSEQTWLDLFKRQVALRPDATAVVFNERSLSYAALETVSDDWAAILQENGVGPGELVAIGLPRCEKMLIAILAVLKTGAAYIPLDPADPGERIAGILADGRPSLALCTASTATLFPEGIPRLMFDRDPPPRKDNKAKLAGPSADDTAYVIFTSGSTGQPKGVEIAHGSLLNFLHAMQSELAPTCDDRIVAVTTIAFDIATLELFLPLTVGAATVIATRDTVRDPASLSRLIKNNAVSIMQATPSLWRMLLADHAQDLQGLRPLVGGEALPADLAHRMRALGHPVTNLYGPTETTVWSTCMRLDGADLDNVPIGRPIANTQVYVLDRMLQPVPPGMIGELYIAGAGVAKGYLNRPEMTAERFFANPFLGEGQGRIYRTGDLARWRADGVLEYLGRNDHQIKIRGFRVEPGEIEAALMSVEAVRQAVVVLRDDGRKGQQLVAYLVTSTAEPIDTSWLSKKLADTVPAHMIPASYVFLDALPLNTNGKIDRKALPAPQQRVATDHIAPSTPTELVIAEIWCQILDIESVGINDNFFQLGGDSLAAASMMSALSRQMGGQMTWSQLSEAPTIANLARHLEKPDEQRMSIEPVLSIRPNGSQPPLFCIHPITGLGWAFASLAQHVHENIPIHALQADWATDIDLKPQSIQEQAERYLQHIRQIQPEGPYHMLGWSFGGLIAHEISRMIEQDGGEIAFLALLDSYPFLPPSGTSFNDEVVLAKAALGFLGFDERALGDQPAFSALSEFLTKEYQSNGNALFDMMIRHDADFIDRLRTVILHHLDIAQHFVPGRLRSELHFFRAQPAPSRTIHEILNFQVEAWRPHTDGAIHRHEMDCTHEEMLLSKNAASVAGIFMEKALQAFISGKPSEALLQKSF</sequence>
<dbReference type="PANTHER" id="PTHR45527:SF1">
    <property type="entry name" value="FATTY ACID SYNTHASE"/>
    <property type="match status" value="1"/>
</dbReference>
<dbReference type="CDD" id="cd12116">
    <property type="entry name" value="A_NRPS_Ta1_like"/>
    <property type="match status" value="1"/>
</dbReference>
<dbReference type="GO" id="GO:0016779">
    <property type="term" value="F:nucleotidyltransferase activity"/>
    <property type="evidence" value="ECO:0007669"/>
    <property type="project" value="UniProtKB-KW"/>
</dbReference>
<keyword evidence="4" id="KW-1185">Reference proteome</keyword>